<keyword evidence="4 7" id="KW-0067">ATP-binding</keyword>
<keyword evidence="3" id="KW-0547">Nucleotide-binding</keyword>
<feature type="domain" description="ABC transporter" evidence="6">
    <location>
        <begin position="6"/>
        <end position="235"/>
    </location>
</feature>
<dbReference type="PANTHER" id="PTHR43820:SF4">
    <property type="entry name" value="HIGH-AFFINITY BRANCHED-CHAIN AMINO ACID TRANSPORT ATP-BINDING PROTEIN LIVF"/>
    <property type="match status" value="1"/>
</dbReference>
<evidence type="ECO:0000256" key="5">
    <source>
        <dbReference type="ARBA" id="ARBA00022970"/>
    </source>
</evidence>
<dbReference type="InterPro" id="IPR027417">
    <property type="entry name" value="P-loop_NTPase"/>
</dbReference>
<name>A0A7W6P3A6_9HYPH</name>
<dbReference type="InterPro" id="IPR003439">
    <property type="entry name" value="ABC_transporter-like_ATP-bd"/>
</dbReference>
<dbReference type="GO" id="GO:0015658">
    <property type="term" value="F:branched-chain amino acid transmembrane transporter activity"/>
    <property type="evidence" value="ECO:0007669"/>
    <property type="project" value="TreeGrafter"/>
</dbReference>
<dbReference type="GO" id="GO:0005524">
    <property type="term" value="F:ATP binding"/>
    <property type="evidence" value="ECO:0007669"/>
    <property type="project" value="UniProtKB-KW"/>
</dbReference>
<dbReference type="PANTHER" id="PTHR43820">
    <property type="entry name" value="HIGH-AFFINITY BRANCHED-CHAIN AMINO ACID TRANSPORT ATP-BINDING PROTEIN LIVF"/>
    <property type="match status" value="1"/>
</dbReference>
<dbReference type="EMBL" id="JACIDU010000022">
    <property type="protein sequence ID" value="MBB4105503.1"/>
    <property type="molecule type" value="Genomic_DNA"/>
</dbReference>
<sequence length="236" mass="25339">MTGPILETRGLSAGYGKKKAVQGIDLRLAHGETLLVLGHNGAGKTTLMRAIFGLLKPMSGEVFYDGHAITGRIPARNVAEGIAFVPQGHGIFPSLTVRDNLELGGFVDADTAKKKKRIEEIYGMFPILRDRAGQIAGTFSGGQKQMLAIGMALMHGPRVLILDEPSIGLAPNLVGRVMESIAEIKARFDASVIVVEQNIKYSLPIADRVMVLKTGGVIYEGDPAPLNDHARLVELF</sequence>
<dbReference type="InterPro" id="IPR052156">
    <property type="entry name" value="BCAA_Transport_ATP-bd_LivF"/>
</dbReference>
<dbReference type="InterPro" id="IPR017871">
    <property type="entry name" value="ABC_transporter-like_CS"/>
</dbReference>
<dbReference type="SUPFAM" id="SSF52540">
    <property type="entry name" value="P-loop containing nucleoside triphosphate hydrolases"/>
    <property type="match status" value="1"/>
</dbReference>
<accession>A0A7W6P3A6</accession>
<proteinExistence type="inferred from homology"/>
<comment type="caution">
    <text evidence="7">The sequence shown here is derived from an EMBL/GenBank/DDBJ whole genome shotgun (WGS) entry which is preliminary data.</text>
</comment>
<dbReference type="GO" id="GO:0016887">
    <property type="term" value="F:ATP hydrolysis activity"/>
    <property type="evidence" value="ECO:0007669"/>
    <property type="project" value="InterPro"/>
</dbReference>
<protein>
    <submittedName>
        <fullName evidence="7">Branched-chain amino acid transport system ATP-binding protein</fullName>
    </submittedName>
</protein>
<gene>
    <name evidence="7" type="ORF">GGQ66_004090</name>
</gene>
<evidence type="ECO:0000313" key="7">
    <source>
        <dbReference type="EMBL" id="MBB4105503.1"/>
    </source>
</evidence>
<reference evidence="7 8" key="1">
    <citation type="submission" date="2020-08" db="EMBL/GenBank/DDBJ databases">
        <title>Genomic Encyclopedia of Type Strains, Phase IV (KMG-IV): sequencing the most valuable type-strain genomes for metagenomic binning, comparative biology and taxonomic classification.</title>
        <authorList>
            <person name="Goeker M."/>
        </authorList>
    </citation>
    <scope>NUCLEOTIDE SEQUENCE [LARGE SCALE GENOMIC DNA]</scope>
    <source>
        <strain evidence="7 8">DSM 26385</strain>
    </source>
</reference>
<evidence type="ECO:0000256" key="1">
    <source>
        <dbReference type="ARBA" id="ARBA00005417"/>
    </source>
</evidence>
<dbReference type="SMART" id="SM00382">
    <property type="entry name" value="AAA"/>
    <property type="match status" value="1"/>
</dbReference>
<keyword evidence="8" id="KW-1185">Reference proteome</keyword>
<evidence type="ECO:0000256" key="3">
    <source>
        <dbReference type="ARBA" id="ARBA00022741"/>
    </source>
</evidence>
<evidence type="ECO:0000256" key="4">
    <source>
        <dbReference type="ARBA" id="ARBA00022840"/>
    </source>
</evidence>
<keyword evidence="2" id="KW-0813">Transport</keyword>
<dbReference type="RefSeq" id="WP_062653156.1">
    <property type="nucleotide sequence ID" value="NZ_JACIDU010000022.1"/>
</dbReference>
<dbReference type="GO" id="GO:0015807">
    <property type="term" value="P:L-amino acid transport"/>
    <property type="evidence" value="ECO:0007669"/>
    <property type="project" value="TreeGrafter"/>
</dbReference>
<dbReference type="Gene3D" id="3.40.50.300">
    <property type="entry name" value="P-loop containing nucleotide triphosphate hydrolases"/>
    <property type="match status" value="1"/>
</dbReference>
<dbReference type="PROSITE" id="PS50893">
    <property type="entry name" value="ABC_TRANSPORTER_2"/>
    <property type="match status" value="1"/>
</dbReference>
<comment type="similarity">
    <text evidence="1">Belongs to the ABC transporter superfamily.</text>
</comment>
<evidence type="ECO:0000256" key="2">
    <source>
        <dbReference type="ARBA" id="ARBA00022448"/>
    </source>
</evidence>
<dbReference type="InterPro" id="IPR003593">
    <property type="entry name" value="AAA+_ATPase"/>
</dbReference>
<keyword evidence="5" id="KW-0029">Amino-acid transport</keyword>
<dbReference type="Proteomes" id="UP000584824">
    <property type="component" value="Unassembled WGS sequence"/>
</dbReference>
<organism evidence="7 8">
    <name type="scientific">Allorhizobium borbori</name>
    <dbReference type="NCBI Taxonomy" id="485907"/>
    <lineage>
        <taxon>Bacteria</taxon>
        <taxon>Pseudomonadati</taxon>
        <taxon>Pseudomonadota</taxon>
        <taxon>Alphaproteobacteria</taxon>
        <taxon>Hyphomicrobiales</taxon>
        <taxon>Rhizobiaceae</taxon>
        <taxon>Rhizobium/Agrobacterium group</taxon>
        <taxon>Allorhizobium</taxon>
    </lineage>
</organism>
<dbReference type="CDD" id="cd03224">
    <property type="entry name" value="ABC_TM1139_LivF_branched"/>
    <property type="match status" value="1"/>
</dbReference>
<evidence type="ECO:0000259" key="6">
    <source>
        <dbReference type="PROSITE" id="PS50893"/>
    </source>
</evidence>
<evidence type="ECO:0000313" key="8">
    <source>
        <dbReference type="Proteomes" id="UP000584824"/>
    </source>
</evidence>
<dbReference type="Pfam" id="PF00005">
    <property type="entry name" value="ABC_tran"/>
    <property type="match status" value="1"/>
</dbReference>
<dbReference type="PROSITE" id="PS00211">
    <property type="entry name" value="ABC_TRANSPORTER_1"/>
    <property type="match status" value="1"/>
</dbReference>
<dbReference type="AlphaFoldDB" id="A0A7W6P3A6"/>